<dbReference type="AlphaFoldDB" id="A0AAN7P932"/>
<evidence type="ECO:0000256" key="3">
    <source>
        <dbReference type="ARBA" id="ARBA00022525"/>
    </source>
</evidence>
<dbReference type="SMART" id="SM00204">
    <property type="entry name" value="TGFB"/>
    <property type="match status" value="2"/>
</dbReference>
<dbReference type="Pfam" id="PF00688">
    <property type="entry name" value="TGFb_propeptide"/>
    <property type="match status" value="2"/>
</dbReference>
<keyword evidence="11" id="KW-1185">Reference proteome</keyword>
<protein>
    <recommendedName>
        <fullName evidence="9">TGF-beta family profile domain-containing protein</fullName>
    </recommendedName>
</protein>
<evidence type="ECO:0000313" key="10">
    <source>
        <dbReference type="EMBL" id="KAK4878888.1"/>
    </source>
</evidence>
<dbReference type="Proteomes" id="UP001353858">
    <property type="component" value="Unassembled WGS sequence"/>
</dbReference>
<evidence type="ECO:0000256" key="4">
    <source>
        <dbReference type="ARBA" id="ARBA00022729"/>
    </source>
</evidence>
<dbReference type="PANTHER" id="PTHR11848">
    <property type="entry name" value="TGF-BETA FAMILY"/>
    <property type="match status" value="1"/>
</dbReference>
<keyword evidence="5 8" id="KW-0339">Growth factor</keyword>
<sequence>MPAAAFATTARIFVKFLGRSMWHQAGTIVLLLVLIPTSVHGEKRSNSIDKLSNEDFTAAPPQQQKIGCSACTMREEIKARSLQTIKENILRKMGFQTAPNITGRPLPPVPPHILAKFEQGLSPGMQSDEPQFKTGLTYTEEEDDFHAKTEKVITFAQPYPRLRHSWRGHDILHFHLSDSILKYYVGNATLFVYVKGVERRPQPTFHLDVFKVFKNLDHPDSPGMIKMVSKKITQPLGRGDWVKIDITVMVSEWFKSARDNYGFILNGTVNGRKVIVTDTTYDGGSKVPFAEILTVGAKRRTRRNNGYNCDDKMNESLCCRYPLTVNFDEYGMDFIISPRSYEAYYCAGECPYVTFQSYPHTHLLKMVSPHSVGPCCVPRKMSAISMLYFDHEQNVIFGSLPGMVVDRCGCSDGEKIRHHHGGDNDGNYYRLQLEKSPVEEPSESPLLTCPNCLYKTNRELKSQTDSIRLEAIKRQILSKLGLRHKPNVTHSLPRELILETISRAEDGEVFAPNFNLNEDDISTTSARTAHVDNVDVDDFYGRTSEIISFGEGFTINGNRFLDFRITAEPGQPMQELRVRAASLWLKADLRKRPLATCQQFLWAFRVRDTPNFTNKLQIEEEDFGTRQEIDSKNSGWQKLNLTDTVRNWVAEGDTNRLRILIDCSCSCPSVHLHLSDSAGFERRSNPNRPFLVIYTDPNISKRVRRRALDCSPDSGNQCCKQRFYVSFKELGWDDWVIAPQGYYANYCRGDCGQHRTPDTYVTYHTHVIEEMRKAQHLSGMQPCCAPLKFSSMSLIYFGPESNIIKRDLPKMVVDECGCP</sequence>
<organism evidence="10 11">
    <name type="scientific">Aquatica leii</name>
    <dbReference type="NCBI Taxonomy" id="1421715"/>
    <lineage>
        <taxon>Eukaryota</taxon>
        <taxon>Metazoa</taxon>
        <taxon>Ecdysozoa</taxon>
        <taxon>Arthropoda</taxon>
        <taxon>Hexapoda</taxon>
        <taxon>Insecta</taxon>
        <taxon>Pterygota</taxon>
        <taxon>Neoptera</taxon>
        <taxon>Endopterygota</taxon>
        <taxon>Coleoptera</taxon>
        <taxon>Polyphaga</taxon>
        <taxon>Elateriformia</taxon>
        <taxon>Elateroidea</taxon>
        <taxon>Lampyridae</taxon>
        <taxon>Luciolinae</taxon>
        <taxon>Aquatica</taxon>
    </lineage>
</organism>
<dbReference type="Gene3D" id="2.60.120.970">
    <property type="match status" value="2"/>
</dbReference>
<evidence type="ECO:0000256" key="7">
    <source>
        <dbReference type="ARBA" id="ARBA00023180"/>
    </source>
</evidence>
<dbReference type="PRINTS" id="PR00669">
    <property type="entry name" value="INHIBINA"/>
</dbReference>
<evidence type="ECO:0000256" key="2">
    <source>
        <dbReference type="ARBA" id="ARBA00006656"/>
    </source>
</evidence>
<dbReference type="CDD" id="cd13752">
    <property type="entry name" value="TGF_beta_INHB"/>
    <property type="match status" value="1"/>
</dbReference>
<dbReference type="FunFam" id="2.10.90.10:FF:000005">
    <property type="entry name" value="Inhibin beta A chain"/>
    <property type="match status" value="1"/>
</dbReference>
<dbReference type="GO" id="GO:0008083">
    <property type="term" value="F:growth factor activity"/>
    <property type="evidence" value="ECO:0007669"/>
    <property type="project" value="UniProtKB-KW"/>
</dbReference>
<reference evidence="11" key="1">
    <citation type="submission" date="2023-01" db="EMBL/GenBank/DDBJ databases">
        <title>Key to firefly adult light organ development and bioluminescence: homeobox transcription factors regulate luciferase expression and transportation to peroxisome.</title>
        <authorList>
            <person name="Fu X."/>
        </authorList>
    </citation>
    <scope>NUCLEOTIDE SEQUENCE [LARGE SCALE GENOMIC DNA]</scope>
</reference>
<evidence type="ECO:0000256" key="8">
    <source>
        <dbReference type="RuleBase" id="RU000354"/>
    </source>
</evidence>
<evidence type="ECO:0000256" key="5">
    <source>
        <dbReference type="ARBA" id="ARBA00023030"/>
    </source>
</evidence>
<evidence type="ECO:0000313" key="11">
    <source>
        <dbReference type="Proteomes" id="UP001353858"/>
    </source>
</evidence>
<feature type="domain" description="TGF-beta family profile" evidence="9">
    <location>
        <begin position="702"/>
        <end position="819"/>
    </location>
</feature>
<feature type="domain" description="TGF-beta family profile" evidence="9">
    <location>
        <begin position="300"/>
        <end position="411"/>
    </location>
</feature>
<dbReference type="GO" id="GO:0005125">
    <property type="term" value="F:cytokine activity"/>
    <property type="evidence" value="ECO:0007669"/>
    <property type="project" value="TreeGrafter"/>
</dbReference>
<dbReference type="InterPro" id="IPR017948">
    <property type="entry name" value="TGFb_CS"/>
</dbReference>
<dbReference type="InterPro" id="IPR001111">
    <property type="entry name" value="TGF-b_propeptide"/>
</dbReference>
<evidence type="ECO:0000259" key="9">
    <source>
        <dbReference type="PROSITE" id="PS51362"/>
    </source>
</evidence>
<dbReference type="GO" id="GO:0005615">
    <property type="term" value="C:extracellular space"/>
    <property type="evidence" value="ECO:0007669"/>
    <property type="project" value="TreeGrafter"/>
</dbReference>
<comment type="subcellular location">
    <subcellularLocation>
        <location evidence="1">Secreted</location>
    </subcellularLocation>
</comment>
<proteinExistence type="inferred from homology"/>
<evidence type="ECO:0000256" key="1">
    <source>
        <dbReference type="ARBA" id="ARBA00004613"/>
    </source>
</evidence>
<keyword evidence="4" id="KW-0732">Signal</keyword>
<dbReference type="SUPFAM" id="SSF57501">
    <property type="entry name" value="Cystine-knot cytokines"/>
    <property type="match status" value="2"/>
</dbReference>
<dbReference type="EMBL" id="JARPUR010000004">
    <property type="protein sequence ID" value="KAK4878888.1"/>
    <property type="molecule type" value="Genomic_DNA"/>
</dbReference>
<keyword evidence="6" id="KW-1015">Disulfide bond</keyword>
<keyword evidence="3" id="KW-0964">Secreted</keyword>
<comment type="similarity">
    <text evidence="2 8">Belongs to the TGF-beta family.</text>
</comment>
<gene>
    <name evidence="10" type="ORF">RN001_011394</name>
</gene>
<comment type="caution">
    <text evidence="10">The sequence shown here is derived from an EMBL/GenBank/DDBJ whole genome shotgun (WGS) entry which is preliminary data.</text>
</comment>
<dbReference type="Pfam" id="PF00019">
    <property type="entry name" value="TGF_beta"/>
    <property type="match status" value="2"/>
</dbReference>
<name>A0AAN7P932_9COLE</name>
<dbReference type="PROSITE" id="PS51362">
    <property type="entry name" value="TGF_BETA_2"/>
    <property type="match status" value="2"/>
</dbReference>
<dbReference type="InterPro" id="IPR015615">
    <property type="entry name" value="TGF-beta-rel"/>
</dbReference>
<dbReference type="InterPro" id="IPR001839">
    <property type="entry name" value="TGF-b_C"/>
</dbReference>
<dbReference type="Gene3D" id="2.10.90.10">
    <property type="entry name" value="Cystine-knot cytokines"/>
    <property type="match status" value="2"/>
</dbReference>
<dbReference type="PANTHER" id="PTHR11848:SF309">
    <property type="entry name" value="INHIBIN BETA CHAIN"/>
    <property type="match status" value="1"/>
</dbReference>
<accession>A0AAN7P932</accession>
<dbReference type="CDD" id="cd13751">
    <property type="entry name" value="TGF_beta_GDF8_like"/>
    <property type="match status" value="1"/>
</dbReference>
<keyword evidence="7" id="KW-0325">Glycoprotein</keyword>
<dbReference type="PROSITE" id="PS00250">
    <property type="entry name" value="TGF_BETA_1"/>
    <property type="match status" value="2"/>
</dbReference>
<dbReference type="InterPro" id="IPR029034">
    <property type="entry name" value="Cystine-knot_cytokine"/>
</dbReference>
<evidence type="ECO:0000256" key="6">
    <source>
        <dbReference type="ARBA" id="ARBA00023157"/>
    </source>
</evidence>